<dbReference type="InterPro" id="IPR018911">
    <property type="entry name" value="Gmad2_Ig-like_dom"/>
</dbReference>
<dbReference type="RefSeq" id="WP_183665081.1">
    <property type="nucleotide sequence ID" value="NZ_BAAARH010000007.1"/>
</dbReference>
<keyword evidence="2" id="KW-0812">Transmembrane</keyword>
<feature type="domain" description="Bacterial spore germination immunoglobulin-like" evidence="3">
    <location>
        <begin position="207"/>
        <end position="287"/>
    </location>
</feature>
<keyword evidence="2" id="KW-0472">Membrane</keyword>
<gene>
    <name evidence="4" type="ORF">HD598_001641</name>
</gene>
<name>A0A7W8TU93_9MICC</name>
<reference evidence="4 5" key="1">
    <citation type="submission" date="2020-08" db="EMBL/GenBank/DDBJ databases">
        <title>Sequencing the genomes of 1000 actinobacteria strains.</title>
        <authorList>
            <person name="Klenk H.-P."/>
        </authorList>
    </citation>
    <scope>NUCLEOTIDE SEQUENCE [LARGE SCALE GENOMIC DNA]</scope>
    <source>
        <strain evidence="4 5">DSM 105783</strain>
    </source>
</reference>
<feature type="compositionally biased region" description="Basic and acidic residues" evidence="1">
    <location>
        <begin position="1"/>
        <end position="16"/>
    </location>
</feature>
<keyword evidence="2" id="KW-1133">Transmembrane helix</keyword>
<proteinExistence type="predicted"/>
<evidence type="ECO:0000313" key="4">
    <source>
        <dbReference type="EMBL" id="MBB5512954.1"/>
    </source>
</evidence>
<evidence type="ECO:0000256" key="2">
    <source>
        <dbReference type="SAM" id="Phobius"/>
    </source>
</evidence>
<sequence>MSEREFSQQDPDDAHPRSSGTGSGRTSRRNTAIVALVVAVIALAVALFMMFGRGGGTPPAASSSPGVSSPDGVPSTLSSSSSPTVASSTSAATASTSAPTSAASSSSMNTSATALPAAEAKNVVWPNPAGSLRYSTAEEAVQGFAEELVGFSDPVYGEVQQGDARSGEVEIRNDATSGAVTTVMFRQMSDGFFYILGAVSSEIEPAMPAAGAAISSPVTVTGKSRAFEAVVNVHLYAHGTSARIGEAVVMGGSAAPLEPFTGSVTFTDTGAATGALVFLEYSAKDGSVYTAAAVPVSFEEN</sequence>
<evidence type="ECO:0000313" key="5">
    <source>
        <dbReference type="Proteomes" id="UP000580797"/>
    </source>
</evidence>
<organism evidence="4 5">
    <name type="scientific">Neomicrococcus aestuarii</name>
    <dbReference type="NCBI Taxonomy" id="556325"/>
    <lineage>
        <taxon>Bacteria</taxon>
        <taxon>Bacillati</taxon>
        <taxon>Actinomycetota</taxon>
        <taxon>Actinomycetes</taxon>
        <taxon>Micrococcales</taxon>
        <taxon>Micrococcaceae</taxon>
        <taxon>Neomicrococcus</taxon>
    </lineage>
</organism>
<dbReference type="Pfam" id="PF10648">
    <property type="entry name" value="Gmad2"/>
    <property type="match status" value="1"/>
</dbReference>
<dbReference type="AlphaFoldDB" id="A0A7W8TU93"/>
<evidence type="ECO:0000256" key="1">
    <source>
        <dbReference type="SAM" id="MobiDB-lite"/>
    </source>
</evidence>
<accession>A0A7W8TU93</accession>
<feature type="compositionally biased region" description="Low complexity" evidence="1">
    <location>
        <begin position="58"/>
        <end position="107"/>
    </location>
</feature>
<feature type="region of interest" description="Disordered" evidence="1">
    <location>
        <begin position="56"/>
        <end position="107"/>
    </location>
</feature>
<feature type="transmembrane region" description="Helical" evidence="2">
    <location>
        <begin position="32"/>
        <end position="52"/>
    </location>
</feature>
<evidence type="ECO:0000259" key="3">
    <source>
        <dbReference type="Pfam" id="PF10648"/>
    </source>
</evidence>
<comment type="caution">
    <text evidence="4">The sequence shown here is derived from an EMBL/GenBank/DDBJ whole genome shotgun (WGS) entry which is preliminary data.</text>
</comment>
<dbReference type="Proteomes" id="UP000580797">
    <property type="component" value="Unassembled WGS sequence"/>
</dbReference>
<feature type="region of interest" description="Disordered" evidence="1">
    <location>
        <begin position="1"/>
        <end position="27"/>
    </location>
</feature>
<protein>
    <submittedName>
        <fullName evidence="4">Cytoskeletal protein RodZ</fullName>
    </submittedName>
</protein>
<dbReference type="EMBL" id="JACHDR010000001">
    <property type="protein sequence ID" value="MBB5512954.1"/>
    <property type="molecule type" value="Genomic_DNA"/>
</dbReference>